<dbReference type="Proteomes" id="UP000792457">
    <property type="component" value="Unassembled WGS sequence"/>
</dbReference>
<gene>
    <name evidence="1" type="ORF">J437_LFUL015632</name>
</gene>
<proteinExistence type="predicted"/>
<evidence type="ECO:0000313" key="1">
    <source>
        <dbReference type="EMBL" id="KAG8235840.1"/>
    </source>
</evidence>
<protein>
    <submittedName>
        <fullName evidence="1">Uncharacterized protein</fullName>
    </submittedName>
</protein>
<keyword evidence="2" id="KW-1185">Reference proteome</keyword>
<reference evidence="1" key="2">
    <citation type="submission" date="2017-10" db="EMBL/GenBank/DDBJ databases">
        <title>Ladona fulva Genome sequencing and assembly.</title>
        <authorList>
            <person name="Murali S."/>
            <person name="Richards S."/>
            <person name="Bandaranaike D."/>
            <person name="Bellair M."/>
            <person name="Blankenburg K."/>
            <person name="Chao H."/>
            <person name="Dinh H."/>
            <person name="Doddapaneni H."/>
            <person name="Dugan-Rocha S."/>
            <person name="Elkadiri S."/>
            <person name="Gnanaolivu R."/>
            <person name="Hernandez B."/>
            <person name="Skinner E."/>
            <person name="Javaid M."/>
            <person name="Lee S."/>
            <person name="Li M."/>
            <person name="Ming W."/>
            <person name="Munidasa M."/>
            <person name="Muniz J."/>
            <person name="Nguyen L."/>
            <person name="Hughes D."/>
            <person name="Osuji N."/>
            <person name="Pu L.-L."/>
            <person name="Puazo M."/>
            <person name="Qu C."/>
            <person name="Quiroz J."/>
            <person name="Raj R."/>
            <person name="Weissenberger G."/>
            <person name="Xin Y."/>
            <person name="Zou X."/>
            <person name="Han Y."/>
            <person name="Worley K."/>
            <person name="Muzny D."/>
            <person name="Gibbs R."/>
        </authorList>
    </citation>
    <scope>NUCLEOTIDE SEQUENCE</scope>
    <source>
        <strain evidence="1">Sampled in the wild</strain>
    </source>
</reference>
<evidence type="ECO:0000313" key="2">
    <source>
        <dbReference type="Proteomes" id="UP000792457"/>
    </source>
</evidence>
<dbReference type="EMBL" id="KZ308957">
    <property type="protein sequence ID" value="KAG8235840.1"/>
    <property type="molecule type" value="Genomic_DNA"/>
</dbReference>
<organism evidence="1 2">
    <name type="scientific">Ladona fulva</name>
    <name type="common">Scarce chaser dragonfly</name>
    <name type="synonym">Libellula fulva</name>
    <dbReference type="NCBI Taxonomy" id="123851"/>
    <lineage>
        <taxon>Eukaryota</taxon>
        <taxon>Metazoa</taxon>
        <taxon>Ecdysozoa</taxon>
        <taxon>Arthropoda</taxon>
        <taxon>Hexapoda</taxon>
        <taxon>Insecta</taxon>
        <taxon>Pterygota</taxon>
        <taxon>Palaeoptera</taxon>
        <taxon>Odonata</taxon>
        <taxon>Epiprocta</taxon>
        <taxon>Anisoptera</taxon>
        <taxon>Libelluloidea</taxon>
        <taxon>Libellulidae</taxon>
        <taxon>Ladona</taxon>
    </lineage>
</organism>
<sequence length="107" mass="12060">MALEFHPSIARAAVMSTGEWSTEMGKEERKRDTFRLRLRRAPKKRPLTLKLGQRVVRDSGVAKEVMGWMKTLGPRSPEEAEKLQSSSNSSAADILLACLFKTELMLL</sequence>
<accession>A0A8K0KJ72</accession>
<reference evidence="1" key="1">
    <citation type="submission" date="2013-04" db="EMBL/GenBank/DDBJ databases">
        <authorList>
            <person name="Qu J."/>
            <person name="Murali S.C."/>
            <person name="Bandaranaike D."/>
            <person name="Bellair M."/>
            <person name="Blankenburg K."/>
            <person name="Chao H."/>
            <person name="Dinh H."/>
            <person name="Doddapaneni H."/>
            <person name="Downs B."/>
            <person name="Dugan-Rocha S."/>
            <person name="Elkadiri S."/>
            <person name="Gnanaolivu R.D."/>
            <person name="Hernandez B."/>
            <person name="Javaid M."/>
            <person name="Jayaseelan J.C."/>
            <person name="Lee S."/>
            <person name="Li M."/>
            <person name="Ming W."/>
            <person name="Munidasa M."/>
            <person name="Muniz J."/>
            <person name="Nguyen L."/>
            <person name="Ongeri F."/>
            <person name="Osuji N."/>
            <person name="Pu L.-L."/>
            <person name="Puazo M."/>
            <person name="Qu C."/>
            <person name="Quiroz J."/>
            <person name="Raj R."/>
            <person name="Weissenberger G."/>
            <person name="Xin Y."/>
            <person name="Zou X."/>
            <person name="Han Y."/>
            <person name="Richards S."/>
            <person name="Worley K."/>
            <person name="Muzny D."/>
            <person name="Gibbs R."/>
        </authorList>
    </citation>
    <scope>NUCLEOTIDE SEQUENCE</scope>
    <source>
        <strain evidence="1">Sampled in the wild</strain>
    </source>
</reference>
<dbReference type="AlphaFoldDB" id="A0A8K0KJ72"/>
<name>A0A8K0KJ72_LADFU</name>
<comment type="caution">
    <text evidence="1">The sequence shown here is derived from an EMBL/GenBank/DDBJ whole genome shotgun (WGS) entry which is preliminary data.</text>
</comment>